<dbReference type="PANTHER" id="PTHR20995">
    <property type="entry name" value="F-BOX/WD REPEAT-CONTAINING PROTEIN 5"/>
    <property type="match status" value="1"/>
</dbReference>
<evidence type="ECO:0000256" key="1">
    <source>
        <dbReference type="PROSITE-ProRule" id="PRU00221"/>
    </source>
</evidence>
<evidence type="ECO:0000313" key="2">
    <source>
        <dbReference type="EMBL" id="VDI73968.1"/>
    </source>
</evidence>
<sequence length="242" mass="28279">MNQEPVKPPDPQEILDNTDGNGLCTFYADCNHTMNLMVANVPIKPKPLTSKWDINRNANYVIYNTDRNNSDTCIKYLFFVAAIYDVIRKPGQYISSMKLSHDHRYLYFNFREAVKVEEHEEWEDYLHLKENLQVNVIDLQTKQIMPDIVYEGHKGFSEYPAWYICLDTSDDIVASGSEEAKAYLWDRYHRCLITTLQHKEGVVNGLEFNPNDCETMVTSGDDHTIRIWRSRNRMKTLQPVDS</sequence>
<dbReference type="InterPro" id="IPR001680">
    <property type="entry name" value="WD40_rpt"/>
</dbReference>
<dbReference type="GO" id="GO:0019005">
    <property type="term" value="C:SCF ubiquitin ligase complex"/>
    <property type="evidence" value="ECO:0007669"/>
    <property type="project" value="InterPro"/>
</dbReference>
<comment type="caution">
    <text evidence="2">The sequence shown here is derived from an EMBL/GenBank/DDBJ whole genome shotgun (WGS) entry which is preliminary data.</text>
</comment>
<dbReference type="Gene3D" id="2.130.10.10">
    <property type="entry name" value="YVTN repeat-like/Quinoprotein amine dehydrogenase"/>
    <property type="match status" value="1"/>
</dbReference>
<dbReference type="PANTHER" id="PTHR20995:SF17">
    <property type="entry name" value="F-BOX_WD REPEAT-CONTAINING PROTEIN 5"/>
    <property type="match status" value="1"/>
</dbReference>
<dbReference type="InterPro" id="IPR015943">
    <property type="entry name" value="WD40/YVTN_repeat-like_dom_sf"/>
</dbReference>
<dbReference type="GO" id="GO:0016567">
    <property type="term" value="P:protein ubiquitination"/>
    <property type="evidence" value="ECO:0007669"/>
    <property type="project" value="InterPro"/>
</dbReference>
<accession>A0A8B6H5Z6</accession>
<dbReference type="Proteomes" id="UP000596742">
    <property type="component" value="Unassembled WGS sequence"/>
</dbReference>
<dbReference type="InterPro" id="IPR036322">
    <property type="entry name" value="WD40_repeat_dom_sf"/>
</dbReference>
<dbReference type="InterPro" id="IPR042508">
    <property type="entry name" value="FBXW5"/>
</dbReference>
<name>A0A8B6H5Z6_MYTGA</name>
<dbReference type="AlphaFoldDB" id="A0A8B6H5Z6"/>
<evidence type="ECO:0000313" key="3">
    <source>
        <dbReference type="Proteomes" id="UP000596742"/>
    </source>
</evidence>
<dbReference type="GO" id="GO:0080008">
    <property type="term" value="C:Cul4-RING E3 ubiquitin ligase complex"/>
    <property type="evidence" value="ECO:0007669"/>
    <property type="project" value="InterPro"/>
</dbReference>
<reference evidence="2" key="1">
    <citation type="submission" date="2018-11" db="EMBL/GenBank/DDBJ databases">
        <authorList>
            <person name="Alioto T."/>
            <person name="Alioto T."/>
        </authorList>
    </citation>
    <scope>NUCLEOTIDE SEQUENCE</scope>
</reference>
<dbReference type="PROSITE" id="PS50082">
    <property type="entry name" value="WD_REPEATS_2"/>
    <property type="match status" value="1"/>
</dbReference>
<keyword evidence="3" id="KW-1185">Reference proteome</keyword>
<dbReference type="OrthoDB" id="192402at2759"/>
<organism evidence="2 3">
    <name type="scientific">Mytilus galloprovincialis</name>
    <name type="common">Mediterranean mussel</name>
    <dbReference type="NCBI Taxonomy" id="29158"/>
    <lineage>
        <taxon>Eukaryota</taxon>
        <taxon>Metazoa</taxon>
        <taxon>Spiralia</taxon>
        <taxon>Lophotrochozoa</taxon>
        <taxon>Mollusca</taxon>
        <taxon>Bivalvia</taxon>
        <taxon>Autobranchia</taxon>
        <taxon>Pteriomorphia</taxon>
        <taxon>Mytilida</taxon>
        <taxon>Mytiloidea</taxon>
        <taxon>Mytilidae</taxon>
        <taxon>Mytilinae</taxon>
        <taxon>Mytilus</taxon>
    </lineage>
</organism>
<protein>
    <submittedName>
        <fullName evidence="2">F-box and WD-40 domain protein 5</fullName>
    </submittedName>
</protein>
<gene>
    <name evidence="2" type="ORF">MGAL_10B015881</name>
</gene>
<feature type="repeat" description="WD" evidence="1">
    <location>
        <begin position="196"/>
        <end position="238"/>
    </location>
</feature>
<dbReference type="SUPFAM" id="SSF50978">
    <property type="entry name" value="WD40 repeat-like"/>
    <property type="match status" value="1"/>
</dbReference>
<proteinExistence type="predicted"/>
<dbReference type="Pfam" id="PF00400">
    <property type="entry name" value="WD40"/>
    <property type="match status" value="1"/>
</dbReference>
<keyword evidence="1" id="KW-0853">WD repeat</keyword>
<dbReference type="EMBL" id="UYJE01009489">
    <property type="protein sequence ID" value="VDI73968.1"/>
    <property type="molecule type" value="Genomic_DNA"/>
</dbReference>
<dbReference type="SMART" id="SM00320">
    <property type="entry name" value="WD40"/>
    <property type="match status" value="2"/>
</dbReference>